<evidence type="ECO:0000313" key="2">
    <source>
        <dbReference type="Proteomes" id="UP000325433"/>
    </source>
</evidence>
<reference evidence="2" key="1">
    <citation type="submission" date="2019-04" db="EMBL/GenBank/DDBJ databases">
        <title>Friends and foes A comparative genomics studyof 23 Aspergillus species from section Flavi.</title>
        <authorList>
            <consortium name="DOE Joint Genome Institute"/>
            <person name="Kjaerbolling I."/>
            <person name="Vesth T."/>
            <person name="Frisvad J.C."/>
            <person name="Nybo J.L."/>
            <person name="Theobald S."/>
            <person name="Kildgaard S."/>
            <person name="Isbrandt T."/>
            <person name="Kuo A."/>
            <person name="Sato A."/>
            <person name="Lyhne E.K."/>
            <person name="Kogle M.E."/>
            <person name="Wiebenga A."/>
            <person name="Kun R.S."/>
            <person name="Lubbers R.J."/>
            <person name="Makela M.R."/>
            <person name="Barry K."/>
            <person name="Chovatia M."/>
            <person name="Clum A."/>
            <person name="Daum C."/>
            <person name="Haridas S."/>
            <person name="He G."/>
            <person name="LaButti K."/>
            <person name="Lipzen A."/>
            <person name="Mondo S."/>
            <person name="Riley R."/>
            <person name="Salamov A."/>
            <person name="Simmons B.A."/>
            <person name="Magnuson J.K."/>
            <person name="Henrissat B."/>
            <person name="Mortensen U.H."/>
            <person name="Larsen T.O."/>
            <person name="Devries R.P."/>
            <person name="Grigoriev I.V."/>
            <person name="Machida M."/>
            <person name="Baker S.E."/>
            <person name="Andersen M.R."/>
        </authorList>
    </citation>
    <scope>NUCLEOTIDE SEQUENCE [LARGE SCALE GENOMIC DNA]</scope>
    <source>
        <strain evidence="2">CBS 130015</strain>
    </source>
</reference>
<gene>
    <name evidence="1" type="ORF">BDV41DRAFT_528949</name>
</gene>
<dbReference type="AlphaFoldDB" id="A0A5N6W993"/>
<dbReference type="Proteomes" id="UP000325433">
    <property type="component" value="Unassembled WGS sequence"/>
</dbReference>
<evidence type="ECO:0000313" key="1">
    <source>
        <dbReference type="EMBL" id="KAE8316399.1"/>
    </source>
</evidence>
<keyword evidence="2" id="KW-1185">Reference proteome</keyword>
<proteinExistence type="predicted"/>
<accession>A0A5N6W993</accession>
<protein>
    <submittedName>
        <fullName evidence="1">Uncharacterized protein</fullName>
    </submittedName>
</protein>
<organism evidence="1 2">
    <name type="scientific">Aspergillus transmontanensis</name>
    <dbReference type="NCBI Taxonomy" id="1034304"/>
    <lineage>
        <taxon>Eukaryota</taxon>
        <taxon>Fungi</taxon>
        <taxon>Dikarya</taxon>
        <taxon>Ascomycota</taxon>
        <taxon>Pezizomycotina</taxon>
        <taxon>Eurotiomycetes</taxon>
        <taxon>Eurotiomycetidae</taxon>
        <taxon>Eurotiales</taxon>
        <taxon>Aspergillaceae</taxon>
        <taxon>Aspergillus</taxon>
        <taxon>Aspergillus subgen. Circumdati</taxon>
    </lineage>
</organism>
<sequence>MPRKIDLNFCCVNVDGWNSLLLNVLIMSVTLIDLACVPKPRRIYHSIVHVDRHNMESISRHHFTNERTCTSKTIYRGTHVTGGTIHHDFTPY</sequence>
<name>A0A5N6W993_9EURO</name>
<dbReference type="EMBL" id="ML738307">
    <property type="protein sequence ID" value="KAE8316399.1"/>
    <property type="molecule type" value="Genomic_DNA"/>
</dbReference>